<dbReference type="CDD" id="cd06173">
    <property type="entry name" value="MFS_MefA_like"/>
    <property type="match status" value="1"/>
</dbReference>
<dbReference type="GO" id="GO:0022857">
    <property type="term" value="F:transmembrane transporter activity"/>
    <property type="evidence" value="ECO:0007669"/>
    <property type="project" value="InterPro"/>
</dbReference>
<keyword evidence="8" id="KW-0012">Acyltransferase</keyword>
<proteinExistence type="inferred from homology"/>
<evidence type="ECO:0000313" key="9">
    <source>
        <dbReference type="Proteomes" id="UP000054725"/>
    </source>
</evidence>
<dbReference type="STRING" id="45070.Lnau_1962"/>
<keyword evidence="2" id="KW-0436">Ligase</keyword>
<dbReference type="PATRIC" id="fig|45070.6.peg.2067"/>
<feature type="transmembrane region" description="Helical" evidence="6">
    <location>
        <begin position="396"/>
        <end position="413"/>
    </location>
</feature>
<name>A0A0W0WRW3_9GAMM</name>
<dbReference type="PANTHER" id="PTHR24096">
    <property type="entry name" value="LONG-CHAIN-FATTY-ACID--COA LIGASE"/>
    <property type="match status" value="1"/>
</dbReference>
<evidence type="ECO:0000256" key="1">
    <source>
        <dbReference type="ARBA" id="ARBA00006432"/>
    </source>
</evidence>
<dbReference type="Pfam" id="PF01553">
    <property type="entry name" value="Acyltransferase"/>
    <property type="match status" value="1"/>
</dbReference>
<dbReference type="PROSITE" id="PS00455">
    <property type="entry name" value="AMP_BINDING"/>
    <property type="match status" value="1"/>
</dbReference>
<evidence type="ECO:0000256" key="5">
    <source>
        <dbReference type="ARBA" id="ARBA00023136"/>
    </source>
</evidence>
<keyword evidence="8" id="KW-0808">Transferase</keyword>
<keyword evidence="5 6" id="KW-0472">Membrane</keyword>
<dbReference type="OrthoDB" id="9803968at2"/>
<comment type="similarity">
    <text evidence="1">Belongs to the ATP-dependent AMP-binding enzyme family.</text>
</comment>
<feature type="transmembrane region" description="Helical" evidence="6">
    <location>
        <begin position="239"/>
        <end position="263"/>
    </location>
</feature>
<evidence type="ECO:0000259" key="7">
    <source>
        <dbReference type="SMART" id="SM00563"/>
    </source>
</evidence>
<evidence type="ECO:0000313" key="8">
    <source>
        <dbReference type="EMBL" id="KTD35072.1"/>
    </source>
</evidence>
<dbReference type="SUPFAM" id="SSF103473">
    <property type="entry name" value="MFS general substrate transporter"/>
    <property type="match status" value="1"/>
</dbReference>
<dbReference type="InterPro" id="IPR000873">
    <property type="entry name" value="AMP-dep_synth/lig_dom"/>
</dbReference>
<evidence type="ECO:0000256" key="3">
    <source>
        <dbReference type="ARBA" id="ARBA00022692"/>
    </source>
</evidence>
<feature type="transmembrane region" description="Helical" evidence="6">
    <location>
        <begin position="331"/>
        <end position="351"/>
    </location>
</feature>
<evidence type="ECO:0000256" key="2">
    <source>
        <dbReference type="ARBA" id="ARBA00022598"/>
    </source>
</evidence>
<feature type="transmembrane region" description="Helical" evidence="6">
    <location>
        <begin position="183"/>
        <end position="205"/>
    </location>
</feature>
<dbReference type="SMART" id="SM00563">
    <property type="entry name" value="PlsC"/>
    <property type="match status" value="1"/>
</dbReference>
<evidence type="ECO:0000256" key="6">
    <source>
        <dbReference type="SAM" id="Phobius"/>
    </source>
</evidence>
<sequence>MTLTKIKGFFSYMMLVFFNTFIDLGHKILIQDTLYQTLTGSAYTIFSSIINALILLPYILLFTPSGFIADKYPKTKVLQVTAAAAIPLTILITYCYFQGFFWGAFSLTFLLAIQSALNSPAKYGYIKELFGKEHLSQVNAIIQTLTIIAILAGTIVFTCIFSYCIKLENLQSSNDKILLLKSFAPAGFLLIAFSIFETLMTFNLVKNKAADPQSHYEFSQYFKGNYLKSYFNKTRQSPIIFSCMIGLSLFWAINQVLLASYGAYLKDHVGPVSVFFAQGSLAVAGIGILLGALYAGKVSKGFVETGLIPVAAVGIAFGLFILSFLSNTTAIVLLFLAYGFFGGMLIVPLNALIQFNAPRQEAGKVQSANNFLQNCFMLVFLGLTVLLSIVGVDSQLLLYGLFIIALMGSVYTITTLPQSLIRYVLYFIASRFYRLSVHQLDNLPSSGGVLLLGNHVSFIDWAVLQIACPRPIRFVMERSIYEIWYLNWLFKKFKVIPIARGASQKALVEINTALNNGEVVALFPEGRLTRNGQMGTFRTGFERAAVDANAVIIPFYIHGLWGSKTSYKKEIKTGNPRQVSVIYGSKMEISSSAREVKQKVAELSIKAWKYSIGELKNIQSEWLSQVKKRKRSPAIIEENGKAISMQALLGLVLFLRRKIKKQVHQQQNIGLVLPTSTAAVIANLTVLISGKTIVNLNYTSGNLSFESAMKQASIRTLITSRQFLTQLEKRGILLNELLDSVQVIYLEDLKFQKNKAAIFAYNLLTQWMPASLIKLFFFKKSEIHSTAAILFSSGSEGEPKGVKLTHANLLGNINQVSTVFGIENHDLMLNSLPLFHAFGLTVTTLMPLLKGIPMLCYPDPTKALVIAKLIYKHRLTLVCSTSSLLRLYTQNAAIHPQMLQSLRMVVAGAEKLSPVVYKEFKEKFNREIYEGYGATEVAPVASCNLPDAVSIDDWHIHKAGKTGSVGLPLPGCAFRVVDPLSLEDLPIGQDGLVLIGGTQVMEGYLNLPEKTQEVLIHDDNYSWYKTGDKGHLDKDGFLTIVDRYSRFAKVAGEMLSLSQLEQEWQQHAREENIELMALAIPDEKKGEKLVLLYSASIAENELWQRLMAANLPKLRLPGQIKQLAALPKLGNGKRDYQLAKQLLTSF</sequence>
<feature type="transmembrane region" description="Helical" evidence="6">
    <location>
        <begin position="75"/>
        <end position="94"/>
    </location>
</feature>
<dbReference type="Gene3D" id="1.20.1250.20">
    <property type="entry name" value="MFS general substrate transporter like domains"/>
    <property type="match status" value="1"/>
</dbReference>
<protein>
    <submittedName>
        <fullName evidence="8">2-acylglycerophosphoethanolamine acyltransferase</fullName>
    </submittedName>
</protein>
<feature type="domain" description="Phospholipid/glycerol acyltransferase" evidence="7">
    <location>
        <begin position="449"/>
        <end position="560"/>
    </location>
</feature>
<feature type="transmembrane region" description="Helical" evidence="6">
    <location>
        <begin position="138"/>
        <end position="163"/>
    </location>
</feature>
<dbReference type="GO" id="GO:0016746">
    <property type="term" value="F:acyltransferase activity"/>
    <property type="evidence" value="ECO:0007669"/>
    <property type="project" value="UniProtKB-KW"/>
</dbReference>
<keyword evidence="4 6" id="KW-1133">Transmembrane helix</keyword>
<keyword evidence="9" id="KW-1185">Reference proteome</keyword>
<dbReference type="InterPro" id="IPR002123">
    <property type="entry name" value="Plipid/glycerol_acylTrfase"/>
</dbReference>
<dbReference type="GO" id="GO:0016405">
    <property type="term" value="F:CoA-ligase activity"/>
    <property type="evidence" value="ECO:0007669"/>
    <property type="project" value="TreeGrafter"/>
</dbReference>
<dbReference type="AlphaFoldDB" id="A0A0W0WRW3"/>
<dbReference type="Gene3D" id="3.40.50.12780">
    <property type="entry name" value="N-terminal domain of ligase-like"/>
    <property type="match status" value="1"/>
</dbReference>
<dbReference type="Pfam" id="PF07690">
    <property type="entry name" value="MFS_1"/>
    <property type="match status" value="1"/>
</dbReference>
<dbReference type="Gene3D" id="3.30.300.30">
    <property type="match status" value="1"/>
</dbReference>
<reference evidence="8 9" key="1">
    <citation type="submission" date="2015-11" db="EMBL/GenBank/DDBJ databases">
        <title>Genomic analysis of 38 Legionella species identifies large and diverse effector repertoires.</title>
        <authorList>
            <person name="Burstein D."/>
            <person name="Amaro F."/>
            <person name="Zusman T."/>
            <person name="Lifshitz Z."/>
            <person name="Cohen O."/>
            <person name="Gilbert J.A."/>
            <person name="Pupko T."/>
            <person name="Shuman H.A."/>
            <person name="Segal G."/>
        </authorList>
    </citation>
    <scope>NUCLEOTIDE SEQUENCE [LARGE SCALE GENOMIC DNA]</scope>
    <source>
        <strain evidence="8 9">ATCC 49506</strain>
    </source>
</reference>
<dbReference type="NCBIfam" id="NF006386">
    <property type="entry name" value="PRK08633.1"/>
    <property type="match status" value="1"/>
</dbReference>
<feature type="transmembrane region" description="Helical" evidence="6">
    <location>
        <begin position="275"/>
        <end position="295"/>
    </location>
</feature>
<dbReference type="InterPro" id="IPR036259">
    <property type="entry name" value="MFS_trans_sf"/>
</dbReference>
<feature type="transmembrane region" description="Helical" evidence="6">
    <location>
        <begin position="371"/>
        <end position="390"/>
    </location>
</feature>
<dbReference type="EMBL" id="LNYO01000017">
    <property type="protein sequence ID" value="KTD35072.1"/>
    <property type="molecule type" value="Genomic_DNA"/>
</dbReference>
<gene>
    <name evidence="8" type="ORF">Lnau_1962</name>
</gene>
<dbReference type="InterPro" id="IPR020845">
    <property type="entry name" value="AMP-binding_CS"/>
</dbReference>
<feature type="transmembrane region" description="Helical" evidence="6">
    <location>
        <begin position="307"/>
        <end position="325"/>
    </location>
</feature>
<dbReference type="InterPro" id="IPR042099">
    <property type="entry name" value="ANL_N_sf"/>
</dbReference>
<dbReference type="InterPro" id="IPR045851">
    <property type="entry name" value="AMP-bd_C_sf"/>
</dbReference>
<dbReference type="Pfam" id="PF00501">
    <property type="entry name" value="AMP-binding"/>
    <property type="match status" value="1"/>
</dbReference>
<organism evidence="8 9">
    <name type="scientific">Legionella nautarum</name>
    <dbReference type="NCBI Taxonomy" id="45070"/>
    <lineage>
        <taxon>Bacteria</taxon>
        <taxon>Pseudomonadati</taxon>
        <taxon>Pseudomonadota</taxon>
        <taxon>Gammaproteobacteria</taxon>
        <taxon>Legionellales</taxon>
        <taxon>Legionellaceae</taxon>
        <taxon>Legionella</taxon>
    </lineage>
</organism>
<accession>A0A0W0WRW3</accession>
<feature type="transmembrane region" description="Helical" evidence="6">
    <location>
        <begin position="12"/>
        <end position="30"/>
    </location>
</feature>
<dbReference type="InterPro" id="IPR011701">
    <property type="entry name" value="MFS"/>
</dbReference>
<dbReference type="Proteomes" id="UP000054725">
    <property type="component" value="Unassembled WGS sequence"/>
</dbReference>
<evidence type="ECO:0000256" key="4">
    <source>
        <dbReference type="ARBA" id="ARBA00022989"/>
    </source>
</evidence>
<dbReference type="PANTHER" id="PTHR24096:SF149">
    <property type="entry name" value="AMP-BINDING DOMAIN-CONTAINING PROTEIN-RELATED"/>
    <property type="match status" value="1"/>
</dbReference>
<dbReference type="SUPFAM" id="SSF69593">
    <property type="entry name" value="Glycerol-3-phosphate (1)-acyltransferase"/>
    <property type="match status" value="1"/>
</dbReference>
<dbReference type="SUPFAM" id="SSF56801">
    <property type="entry name" value="Acetyl-CoA synthetase-like"/>
    <property type="match status" value="1"/>
</dbReference>
<dbReference type="CDD" id="cd07989">
    <property type="entry name" value="LPLAT_AGPAT-like"/>
    <property type="match status" value="1"/>
</dbReference>
<keyword evidence="3 6" id="KW-0812">Transmembrane</keyword>
<feature type="transmembrane region" description="Helical" evidence="6">
    <location>
        <begin position="42"/>
        <end position="63"/>
    </location>
</feature>
<comment type="caution">
    <text evidence="8">The sequence shown here is derived from an EMBL/GenBank/DDBJ whole genome shotgun (WGS) entry which is preliminary data.</text>
</comment>
<dbReference type="RefSeq" id="WP_058504973.1">
    <property type="nucleotide sequence ID" value="NZ_CAAAIF010000010.1"/>
</dbReference>